<evidence type="ECO:0000256" key="1">
    <source>
        <dbReference type="SAM" id="SignalP"/>
    </source>
</evidence>
<dbReference type="Gene3D" id="3.90.226.10">
    <property type="entry name" value="2-enoyl-CoA Hydratase, Chain A, domain 1"/>
    <property type="match status" value="1"/>
</dbReference>
<dbReference type="Pfam" id="PF03572">
    <property type="entry name" value="Peptidase_S41"/>
    <property type="match status" value="1"/>
</dbReference>
<dbReference type="GO" id="GO:0006508">
    <property type="term" value="P:proteolysis"/>
    <property type="evidence" value="ECO:0007669"/>
    <property type="project" value="InterPro"/>
</dbReference>
<evidence type="ECO:0000259" key="3">
    <source>
        <dbReference type="Pfam" id="PF23658"/>
    </source>
</evidence>
<dbReference type="EMBL" id="DS268109">
    <property type="protein sequence ID" value="KMM64402.1"/>
    <property type="molecule type" value="Genomic_DNA"/>
</dbReference>
<reference evidence="5" key="3">
    <citation type="journal article" date="2010" name="Genome Res.">
        <title>Population genomic sequencing of Coccidioides fungi reveals recent hybridization and transposon control.</title>
        <authorList>
            <person name="Neafsey D.E."/>
            <person name="Barker B.M."/>
            <person name="Sharpton T.J."/>
            <person name="Stajich J.E."/>
            <person name="Park D.J."/>
            <person name="Whiston E."/>
            <person name="Hung C.-Y."/>
            <person name="McMahan C."/>
            <person name="White J."/>
            <person name="Sykes S."/>
            <person name="Heiman D."/>
            <person name="Young S."/>
            <person name="Zeng Q."/>
            <person name="Abouelleil A."/>
            <person name="Aftuck L."/>
            <person name="Bessette D."/>
            <person name="Brown A."/>
            <person name="FitzGerald M."/>
            <person name="Lui A."/>
            <person name="Macdonald J.P."/>
            <person name="Priest M."/>
            <person name="Orbach M.J."/>
            <person name="Galgiani J.N."/>
            <person name="Kirkland T.N."/>
            <person name="Cole G.T."/>
            <person name="Birren B.W."/>
            <person name="Henn M.R."/>
            <person name="Taylor J.W."/>
            <person name="Rounsley S.D."/>
        </authorList>
    </citation>
    <scope>NUCLEOTIDE SEQUENCE [LARGE SCALE GENOMIC DNA]</scope>
    <source>
        <strain evidence="5">RMSCC 3488</strain>
    </source>
</reference>
<dbReference type="InterPro" id="IPR052766">
    <property type="entry name" value="S41A_metabolite_peptidase"/>
</dbReference>
<sequence>MGRFGCALVSLALLSSAPLSFGRVLLGSDASVLPRSKEQEPCALVAAAQQKQLSGNKKEKTFRISAELAHACLQSVPFKKQDALRLIDGLDSFWHWQSTIDYLKDPPEGYLMPATDLDKGILRIRNKAAANKYENEIEFQQDMLALVNSVHDGHFNLYLDAINIFSFRRVEFGPIVSLSLDGKSLPKVYSYNDLNGKSNGKWRPSAIKSIDGEDAQQWLRRLSYRGSAQDPDALYNALFYNPPGHIQDAAGAFFTAPGVYTEPQIHVEFENGTKKEYQNDAIFHVDFDGVRDGETFYKKFCSGNIDQAPMLKKREVELQKRSSASPRRHFPEPVVEFSDGSIAGYFLEGDHSDIAVLSVSTFAPIKNDDNVNAEFSNLTSTFLAASKKAGKKKLIVDVTSNGGGSLFLGFDLFMQLFPEAKVTSAFNLRATKELDIIGRKINQLLKDPKTMGGRGAAYERNGIFDLNSYVDVDEGKFRSWDDYFGPVTNDDFDFTNLALWDLDNEIMSLKTSRFVVAGYGSRSDLPSQAFKAEDIILLTDATCASTCAVLADLMKAKGVKSIVAGGRPRQGPVQAVGGVKGSQVLTFEQLFKAAAHVFELYSTPQERRQWEDTHIGEIYRTGTYVLARTVGDGAGGRINYRNAIHPDDKERIPRQFVNEPADCRIWHTPKTILDMANLWSVAANTAWGDDGCTPGSSPSD</sequence>
<dbReference type="GO" id="GO:0008236">
    <property type="term" value="F:serine-type peptidase activity"/>
    <property type="evidence" value="ECO:0007669"/>
    <property type="project" value="InterPro"/>
</dbReference>
<accession>A0A0J6HZI7</accession>
<dbReference type="InterPro" id="IPR056186">
    <property type="entry name" value="PDZ_CPAF-rel"/>
</dbReference>
<gene>
    <name evidence="4" type="ORF">CPAG_00754</name>
</gene>
<feature type="chain" id="PRO_5005274181" evidence="1">
    <location>
        <begin position="23"/>
        <end position="700"/>
    </location>
</feature>
<evidence type="ECO:0000259" key="2">
    <source>
        <dbReference type="Pfam" id="PF03572"/>
    </source>
</evidence>
<dbReference type="InterPro" id="IPR029045">
    <property type="entry name" value="ClpP/crotonase-like_dom_sf"/>
</dbReference>
<dbReference type="VEuPathDB" id="FungiDB:CPAG_00754"/>
<dbReference type="SUPFAM" id="SSF52096">
    <property type="entry name" value="ClpP/crotonase"/>
    <property type="match status" value="1"/>
</dbReference>
<dbReference type="InterPro" id="IPR005151">
    <property type="entry name" value="Tail-specific_protease"/>
</dbReference>
<feature type="domain" description="CPAF-like PDZ" evidence="3">
    <location>
        <begin position="171"/>
        <end position="287"/>
    </location>
</feature>
<evidence type="ECO:0000313" key="4">
    <source>
        <dbReference type="EMBL" id="KMM64402.1"/>
    </source>
</evidence>
<dbReference type="PANTHER" id="PTHR37049:SF4">
    <property type="entry name" value="RHODANESE DOMAIN-CONTAINING PROTEIN"/>
    <property type="match status" value="1"/>
</dbReference>
<feature type="signal peptide" evidence="1">
    <location>
        <begin position="1"/>
        <end position="22"/>
    </location>
</feature>
<dbReference type="PANTHER" id="PTHR37049">
    <property type="entry name" value="PEPTIDASE S41 FAMILY PROTEIN"/>
    <property type="match status" value="1"/>
</dbReference>
<dbReference type="Proteomes" id="UP000054567">
    <property type="component" value="Unassembled WGS sequence"/>
</dbReference>
<dbReference type="Pfam" id="PF23658">
    <property type="entry name" value="PDZ_CPAF_rel"/>
    <property type="match status" value="1"/>
</dbReference>
<dbReference type="AlphaFoldDB" id="A0A0J6HZI7"/>
<organism evidence="4 5">
    <name type="scientific">Coccidioides posadasii RMSCC 3488</name>
    <dbReference type="NCBI Taxonomy" id="454284"/>
    <lineage>
        <taxon>Eukaryota</taxon>
        <taxon>Fungi</taxon>
        <taxon>Dikarya</taxon>
        <taxon>Ascomycota</taxon>
        <taxon>Pezizomycotina</taxon>
        <taxon>Eurotiomycetes</taxon>
        <taxon>Eurotiomycetidae</taxon>
        <taxon>Onygenales</taxon>
        <taxon>Onygenaceae</taxon>
        <taxon>Coccidioides</taxon>
    </lineage>
</organism>
<feature type="domain" description="Tail specific protease" evidence="2">
    <location>
        <begin position="353"/>
        <end position="563"/>
    </location>
</feature>
<evidence type="ECO:0000313" key="5">
    <source>
        <dbReference type="Proteomes" id="UP000054567"/>
    </source>
</evidence>
<keyword evidence="1" id="KW-0732">Signal</keyword>
<name>A0A0J6HZI7_COCPO</name>
<dbReference type="OrthoDB" id="27214at2759"/>
<reference evidence="4 5" key="1">
    <citation type="submission" date="2007-06" db="EMBL/GenBank/DDBJ databases">
        <title>The Genome Sequence of Coccidioides posadasii RMSCC_3488.</title>
        <authorList>
            <consortium name="Coccidioides Genome Resources Consortium"/>
            <consortium name="The Broad Institute Genome Sequencing Platform"/>
            <person name="Henn M.R."/>
            <person name="Sykes S."/>
            <person name="Young S."/>
            <person name="Jaffe D."/>
            <person name="Berlin A."/>
            <person name="Alvarez P."/>
            <person name="Butler J."/>
            <person name="Gnerre S."/>
            <person name="Grabherr M."/>
            <person name="Mauceli E."/>
            <person name="Brockman W."/>
            <person name="Kodira C."/>
            <person name="Alvarado L."/>
            <person name="Zeng Q."/>
            <person name="Crawford M."/>
            <person name="Antoine C."/>
            <person name="Devon K."/>
            <person name="Galgiani J."/>
            <person name="Orsborn K."/>
            <person name="Lewis M.L."/>
            <person name="Nusbaum C."/>
            <person name="Galagan J."/>
            <person name="Birren B."/>
        </authorList>
    </citation>
    <scope>NUCLEOTIDE SEQUENCE [LARGE SCALE GENOMIC DNA]</scope>
    <source>
        <strain evidence="4 5">RMSCC 3488</strain>
    </source>
</reference>
<protein>
    <submittedName>
        <fullName evidence="4">Peptidase S41 family protein</fullName>
    </submittedName>
</protein>
<proteinExistence type="predicted"/>
<reference evidence="5" key="2">
    <citation type="journal article" date="2009" name="Genome Res.">
        <title>Comparative genomic analyses of the human fungal pathogens Coccidioides and their relatives.</title>
        <authorList>
            <person name="Sharpton T.J."/>
            <person name="Stajich J.E."/>
            <person name="Rounsley S.D."/>
            <person name="Gardner M.J."/>
            <person name="Wortman J.R."/>
            <person name="Jordar V.S."/>
            <person name="Maiti R."/>
            <person name="Kodira C.D."/>
            <person name="Neafsey D.E."/>
            <person name="Zeng Q."/>
            <person name="Hung C.-Y."/>
            <person name="McMahan C."/>
            <person name="Muszewska A."/>
            <person name="Grynberg M."/>
            <person name="Mandel M.A."/>
            <person name="Kellner E.M."/>
            <person name="Barker B.M."/>
            <person name="Galgiani J.N."/>
            <person name="Orbach M.J."/>
            <person name="Kirkland T.N."/>
            <person name="Cole G.T."/>
            <person name="Henn M.R."/>
            <person name="Birren B.W."/>
            <person name="Taylor J.W."/>
        </authorList>
    </citation>
    <scope>NUCLEOTIDE SEQUENCE [LARGE SCALE GENOMIC DNA]</scope>
    <source>
        <strain evidence="5">RMSCC 3488</strain>
    </source>
</reference>